<keyword evidence="2" id="KW-1185">Reference proteome</keyword>
<feature type="non-terminal residue" evidence="1">
    <location>
        <position position="65"/>
    </location>
</feature>
<dbReference type="AlphaFoldDB" id="A0A9Q0M670"/>
<evidence type="ECO:0000313" key="1">
    <source>
        <dbReference type="EMBL" id="KAJ6219945.1"/>
    </source>
</evidence>
<dbReference type="Proteomes" id="UP001142055">
    <property type="component" value="Chromosome 2"/>
</dbReference>
<comment type="caution">
    <text evidence="1">The sequence shown here is derived from an EMBL/GenBank/DDBJ whole genome shotgun (WGS) entry which is preliminary data.</text>
</comment>
<evidence type="ECO:0000313" key="2">
    <source>
        <dbReference type="Proteomes" id="UP001142055"/>
    </source>
</evidence>
<sequence length="65" mass="7456">LKLDNLRIRFESIELANKVVDQLLSWIIHSHSHMTCRMSYVDSCLNTDFNTLANPNTTTHPSGQK</sequence>
<feature type="non-terminal residue" evidence="1">
    <location>
        <position position="1"/>
    </location>
</feature>
<protein>
    <submittedName>
        <fullName evidence="1">Uncharacterized protein</fullName>
    </submittedName>
</protein>
<dbReference type="EMBL" id="JAPWDV010000002">
    <property type="protein sequence ID" value="KAJ6219945.1"/>
    <property type="molecule type" value="Genomic_DNA"/>
</dbReference>
<organism evidence="1 2">
    <name type="scientific">Blomia tropicalis</name>
    <name type="common">Mite</name>
    <dbReference type="NCBI Taxonomy" id="40697"/>
    <lineage>
        <taxon>Eukaryota</taxon>
        <taxon>Metazoa</taxon>
        <taxon>Ecdysozoa</taxon>
        <taxon>Arthropoda</taxon>
        <taxon>Chelicerata</taxon>
        <taxon>Arachnida</taxon>
        <taxon>Acari</taxon>
        <taxon>Acariformes</taxon>
        <taxon>Sarcoptiformes</taxon>
        <taxon>Astigmata</taxon>
        <taxon>Glycyphagoidea</taxon>
        <taxon>Echimyopodidae</taxon>
        <taxon>Blomia</taxon>
    </lineage>
</organism>
<proteinExistence type="predicted"/>
<name>A0A9Q0M670_BLOTA</name>
<accession>A0A9Q0M670</accession>
<gene>
    <name evidence="1" type="ORF">RDWZM_005757</name>
</gene>
<reference evidence="1" key="1">
    <citation type="submission" date="2022-12" db="EMBL/GenBank/DDBJ databases">
        <title>Genome assemblies of Blomia tropicalis.</title>
        <authorList>
            <person name="Cui Y."/>
        </authorList>
    </citation>
    <scope>NUCLEOTIDE SEQUENCE</scope>
    <source>
        <tissue evidence="1">Adult mites</tissue>
    </source>
</reference>